<dbReference type="EMBL" id="GL882883">
    <property type="protein sequence ID" value="EGF80838.1"/>
    <property type="molecule type" value="Genomic_DNA"/>
</dbReference>
<organism evidence="1 2">
    <name type="scientific">Batrachochytrium dendrobatidis (strain JAM81 / FGSC 10211)</name>
    <name type="common">Frog chytrid fungus</name>
    <dbReference type="NCBI Taxonomy" id="684364"/>
    <lineage>
        <taxon>Eukaryota</taxon>
        <taxon>Fungi</taxon>
        <taxon>Fungi incertae sedis</taxon>
        <taxon>Chytridiomycota</taxon>
        <taxon>Chytridiomycota incertae sedis</taxon>
        <taxon>Chytridiomycetes</taxon>
        <taxon>Rhizophydiales</taxon>
        <taxon>Rhizophydiales incertae sedis</taxon>
        <taxon>Batrachochytrium</taxon>
    </lineage>
</organism>
<evidence type="ECO:0000313" key="1">
    <source>
        <dbReference type="EMBL" id="EGF80838.1"/>
    </source>
</evidence>
<name>F4P2G7_BATDJ</name>
<gene>
    <name evidence="1" type="ORF">BATDEDRAFT_24288</name>
</gene>
<dbReference type="RefSeq" id="XP_006678392.1">
    <property type="nucleotide sequence ID" value="XM_006678329.1"/>
</dbReference>
<keyword evidence="2" id="KW-1185">Reference proteome</keyword>
<accession>F4P2G7</accession>
<evidence type="ECO:0000313" key="2">
    <source>
        <dbReference type="Proteomes" id="UP000007241"/>
    </source>
</evidence>
<dbReference type="Proteomes" id="UP000007241">
    <property type="component" value="Unassembled WGS sequence"/>
</dbReference>
<dbReference type="GeneID" id="18238437"/>
<protein>
    <submittedName>
        <fullName evidence="1">Uncharacterized protein</fullName>
    </submittedName>
</protein>
<dbReference type="AlphaFoldDB" id="F4P2G7"/>
<sequence length="104" mass="11845">MTFGVSECGYINAAVNYGGNQGHVSAKIYTAEAMSSVDVWRVNNSVYSGHTMSKSTAMYGTHTVMYCVYDYVVIGAIFNVYHDHQMHVRRCRFDVFDVEYLDQY</sequence>
<dbReference type="InParanoid" id="F4P2G7"/>
<dbReference type="HOGENOM" id="CLU_2249595_0_0_1"/>
<reference evidence="1 2" key="1">
    <citation type="submission" date="2009-12" db="EMBL/GenBank/DDBJ databases">
        <title>The draft genome of Batrachochytrium dendrobatidis.</title>
        <authorList>
            <consortium name="US DOE Joint Genome Institute (JGI-PGF)"/>
            <person name="Kuo A."/>
            <person name="Salamov A."/>
            <person name="Schmutz J."/>
            <person name="Lucas S."/>
            <person name="Pitluck S."/>
            <person name="Rosenblum E."/>
            <person name="Stajich J."/>
            <person name="Eisen M."/>
            <person name="Grigoriev I.V."/>
        </authorList>
    </citation>
    <scope>NUCLEOTIDE SEQUENCE [LARGE SCALE GENOMIC DNA]</scope>
    <source>
        <strain evidence="2">JAM81 / FGSC 10211</strain>
    </source>
</reference>
<proteinExistence type="predicted"/>